<gene>
    <name evidence="1" type="ORF">BLL52_0598</name>
</gene>
<evidence type="ECO:0000313" key="2">
    <source>
        <dbReference type="Proteomes" id="UP000185911"/>
    </source>
</evidence>
<dbReference type="AlphaFoldDB" id="A0A1Q8YK88"/>
<proteinExistence type="predicted"/>
<evidence type="ECO:0008006" key="3">
    <source>
        <dbReference type="Google" id="ProtNLM"/>
    </source>
</evidence>
<dbReference type="InterPro" id="IPR021799">
    <property type="entry name" value="PIN-like_prokaryotic"/>
</dbReference>
<evidence type="ECO:0000313" key="1">
    <source>
        <dbReference type="EMBL" id="OLP08310.1"/>
    </source>
</evidence>
<name>A0A1Q8YK88_9BURK</name>
<organism evidence="1 2">
    <name type="scientific">Rhodoferax antarcticus ANT.BR</name>
    <dbReference type="NCBI Taxonomy" id="1111071"/>
    <lineage>
        <taxon>Bacteria</taxon>
        <taxon>Pseudomonadati</taxon>
        <taxon>Pseudomonadota</taxon>
        <taxon>Betaproteobacteria</taxon>
        <taxon>Burkholderiales</taxon>
        <taxon>Comamonadaceae</taxon>
        <taxon>Rhodoferax</taxon>
    </lineage>
</organism>
<comment type="caution">
    <text evidence="1">The sequence shown here is derived from an EMBL/GenBank/DDBJ whole genome shotgun (WGS) entry which is preliminary data.</text>
</comment>
<dbReference type="Pfam" id="PF11848">
    <property type="entry name" value="DUF3368"/>
    <property type="match status" value="1"/>
</dbReference>
<protein>
    <recommendedName>
        <fullName evidence="3">DUF3368 domain-containing protein</fullName>
    </recommendedName>
</protein>
<dbReference type="RefSeq" id="WP_075585175.1">
    <property type="nucleotide sequence ID" value="NZ_MSYM01000005.1"/>
</dbReference>
<dbReference type="EMBL" id="MSYM01000005">
    <property type="protein sequence ID" value="OLP08310.1"/>
    <property type="molecule type" value="Genomic_DNA"/>
</dbReference>
<dbReference type="PANTHER" id="PTHR39550:SF1">
    <property type="entry name" value="SLL0658 PROTEIN"/>
    <property type="match status" value="1"/>
</dbReference>
<accession>A0A1Q8YK88</accession>
<dbReference type="Proteomes" id="UP000185911">
    <property type="component" value="Unassembled WGS sequence"/>
</dbReference>
<dbReference type="STRING" id="81479.RA876_16995"/>
<reference evidence="1 2" key="1">
    <citation type="submission" date="2017-01" db="EMBL/GenBank/DDBJ databases">
        <title>Genome sequence of Rhodoferax antarcticus ANT.BR, a psychrophilic purple nonsulfur bacterium from an Antarctic microbial mat.</title>
        <authorList>
            <person name="Baker J."/>
            <person name="Riester C."/>
            <person name="Skinner B."/>
            <person name="Newell A."/>
            <person name="Swingley W."/>
            <person name="Madigan M."/>
            <person name="Jung D."/>
            <person name="Asao M."/>
            <person name="Chen M."/>
            <person name="Loughlin P."/>
            <person name="Pan H."/>
            <person name="Lin S."/>
            <person name="Li N."/>
            <person name="Shaw J."/>
            <person name="Prado M."/>
            <person name="Sherman C."/>
            <person name="Li X."/>
            <person name="Tang J."/>
            <person name="Blankenship R."/>
            <person name="Zhao T."/>
            <person name="Touchman J."/>
            <person name="Sattley M."/>
        </authorList>
    </citation>
    <scope>NUCLEOTIDE SEQUENCE [LARGE SCALE GENOMIC DNA]</scope>
    <source>
        <strain evidence="1 2">ANT.BR</strain>
    </source>
</reference>
<sequence length="159" mass="17401">MKVFSNTTPFIALCSVDLLHVLPSIFGEIVVAPSVADECSEGGRILVPDLKKLSWVSVQPVQTDRRLPALFELDRGERDTLLLAAMVPESLVIVDEKLGRNMAEYMGLRVTGTLGVLAKARVQGLIPSFLKATHGMREQGIFFHEGLMNRIATRVGEGN</sequence>
<dbReference type="PANTHER" id="PTHR39550">
    <property type="entry name" value="SLL0658 PROTEIN"/>
    <property type="match status" value="1"/>
</dbReference>
<keyword evidence="2" id="KW-1185">Reference proteome</keyword>